<evidence type="ECO:0000313" key="4">
    <source>
        <dbReference type="Proteomes" id="UP000469424"/>
    </source>
</evidence>
<dbReference type="NCBIfam" id="TIGR00090">
    <property type="entry name" value="rsfS_iojap_ybeB"/>
    <property type="match status" value="1"/>
</dbReference>
<dbReference type="PANTHER" id="PTHR21043:SF0">
    <property type="entry name" value="MITOCHONDRIAL ASSEMBLY OF RIBOSOMAL LARGE SUBUNIT PROTEIN 1"/>
    <property type="match status" value="1"/>
</dbReference>
<dbReference type="GO" id="GO:0043023">
    <property type="term" value="F:ribosomal large subunit binding"/>
    <property type="evidence" value="ECO:0007669"/>
    <property type="project" value="TreeGrafter"/>
</dbReference>
<dbReference type="Proteomes" id="UP000469424">
    <property type="component" value="Unassembled WGS sequence"/>
</dbReference>
<comment type="function">
    <text evidence="2">Functions as a ribosomal silencing factor. Interacts with ribosomal protein uL14 (rplN), blocking formation of intersubunit bridge B8. Prevents association of the 30S and 50S ribosomal subunits and the formation of functional ribosomes, thus repressing translation.</text>
</comment>
<keyword evidence="4" id="KW-1185">Reference proteome</keyword>
<dbReference type="AlphaFoldDB" id="A0A6N7X3D2"/>
<dbReference type="RefSeq" id="WP_154553564.1">
    <property type="nucleotide sequence ID" value="NZ_JAQXUZ010000021.1"/>
</dbReference>
<accession>A0A6N7X3D2</accession>
<comment type="caution">
    <text evidence="3">The sequence shown here is derived from an EMBL/GenBank/DDBJ whole genome shotgun (WGS) entry which is preliminary data.</text>
</comment>
<keyword evidence="2" id="KW-0810">Translation regulation</keyword>
<dbReference type="EMBL" id="VUNA01000002">
    <property type="protein sequence ID" value="MST70000.1"/>
    <property type="molecule type" value="Genomic_DNA"/>
</dbReference>
<dbReference type="InterPro" id="IPR004394">
    <property type="entry name" value="Iojap/RsfS/C7orf30"/>
</dbReference>
<dbReference type="GO" id="GO:0042256">
    <property type="term" value="P:cytosolic ribosome assembly"/>
    <property type="evidence" value="ECO:0007669"/>
    <property type="project" value="UniProtKB-UniRule"/>
</dbReference>
<evidence type="ECO:0000256" key="2">
    <source>
        <dbReference type="HAMAP-Rule" id="MF_01477"/>
    </source>
</evidence>
<dbReference type="GO" id="GO:0090071">
    <property type="term" value="P:negative regulation of ribosome biogenesis"/>
    <property type="evidence" value="ECO:0007669"/>
    <property type="project" value="UniProtKB-UniRule"/>
</dbReference>
<dbReference type="PANTHER" id="PTHR21043">
    <property type="entry name" value="IOJAP SUPERFAMILY ORTHOLOG"/>
    <property type="match status" value="1"/>
</dbReference>
<dbReference type="SUPFAM" id="SSF81301">
    <property type="entry name" value="Nucleotidyltransferase"/>
    <property type="match status" value="1"/>
</dbReference>
<dbReference type="InterPro" id="IPR043519">
    <property type="entry name" value="NT_sf"/>
</dbReference>
<evidence type="ECO:0000313" key="3">
    <source>
        <dbReference type="EMBL" id="MST70000.1"/>
    </source>
</evidence>
<protein>
    <recommendedName>
        <fullName evidence="2">Ribosomal silencing factor RsfS</fullName>
    </recommendedName>
</protein>
<comment type="subcellular location">
    <subcellularLocation>
        <location evidence="2">Cytoplasm</location>
    </subcellularLocation>
</comment>
<comment type="similarity">
    <text evidence="1 2">Belongs to the Iojap/RsfS family.</text>
</comment>
<dbReference type="Pfam" id="PF02410">
    <property type="entry name" value="RsfS"/>
    <property type="match status" value="1"/>
</dbReference>
<keyword evidence="2" id="KW-0678">Repressor</keyword>
<evidence type="ECO:0000256" key="1">
    <source>
        <dbReference type="ARBA" id="ARBA00010574"/>
    </source>
</evidence>
<dbReference type="HAMAP" id="MF_01477">
    <property type="entry name" value="Iojap_RsfS"/>
    <property type="match status" value="1"/>
</dbReference>
<gene>
    <name evidence="2 3" type="primary">rsfS</name>
    <name evidence="3" type="ORF">FYJ65_01380</name>
</gene>
<dbReference type="GO" id="GO:0005737">
    <property type="term" value="C:cytoplasm"/>
    <property type="evidence" value="ECO:0007669"/>
    <property type="project" value="UniProtKB-SubCell"/>
</dbReference>
<sequence length="114" mass="12903">MDNYKVAKELAEVLSQRKASDVVLIDIAEKSSFADYFINCTASSERQLGALQESVDEKAYELGLEQKGLEGKSGNSWILVDYGDIIVNIFTAEMRERYALDKIWGDCKIERIED</sequence>
<dbReference type="GO" id="GO:0017148">
    <property type="term" value="P:negative regulation of translation"/>
    <property type="evidence" value="ECO:0007669"/>
    <property type="project" value="UniProtKB-UniRule"/>
</dbReference>
<proteinExistence type="inferred from homology"/>
<dbReference type="Gene3D" id="3.30.460.10">
    <property type="entry name" value="Beta Polymerase, domain 2"/>
    <property type="match status" value="1"/>
</dbReference>
<comment type="subunit">
    <text evidence="2">Interacts with ribosomal protein uL14 (rplN).</text>
</comment>
<organism evidence="3 4">
    <name type="scientific">Mogibacterium kristiansenii</name>
    <dbReference type="NCBI Taxonomy" id="2606708"/>
    <lineage>
        <taxon>Bacteria</taxon>
        <taxon>Bacillati</taxon>
        <taxon>Bacillota</taxon>
        <taxon>Clostridia</taxon>
        <taxon>Peptostreptococcales</taxon>
        <taxon>Anaerovoracaceae</taxon>
        <taxon>Mogibacterium</taxon>
    </lineage>
</organism>
<name>A0A6N7X3D2_9FIRM</name>
<reference evidence="3 4" key="1">
    <citation type="submission" date="2019-08" db="EMBL/GenBank/DDBJ databases">
        <title>In-depth cultivation of the pig gut microbiome towards novel bacterial diversity and tailored functional studies.</title>
        <authorList>
            <person name="Wylensek D."/>
            <person name="Hitch T.C.A."/>
            <person name="Clavel T."/>
        </authorList>
    </citation>
    <scope>NUCLEOTIDE SEQUENCE [LARGE SCALE GENOMIC DNA]</scope>
    <source>
        <strain evidence="3 4">WCA-MUC-591-APC-4B</strain>
    </source>
</reference>
<keyword evidence="2" id="KW-0963">Cytoplasm</keyword>